<sequence>MPDRVTDAVGRYLKRMNLAYAGFDFVVTPKAGWVMLEANTGPQIGWLEAATGAPITAAMAAMLEKGLT</sequence>
<dbReference type="SUPFAM" id="SSF56059">
    <property type="entry name" value="Glutathione synthetase ATP-binding domain-like"/>
    <property type="match status" value="1"/>
</dbReference>
<accession>A0AAC9LFW2</accession>
<dbReference type="EMBL" id="CP016076">
    <property type="protein sequence ID" value="APU16616.1"/>
    <property type="molecule type" value="Genomic_DNA"/>
</dbReference>
<gene>
    <name evidence="1" type="ORF">UA74_22990</name>
</gene>
<dbReference type="KEGG" id="acad:UA74_22990"/>
<organism evidence="1 2">
    <name type="scientific">Actinoalloteichus fjordicus</name>
    <dbReference type="NCBI Taxonomy" id="1612552"/>
    <lineage>
        <taxon>Bacteria</taxon>
        <taxon>Bacillati</taxon>
        <taxon>Actinomycetota</taxon>
        <taxon>Actinomycetes</taxon>
        <taxon>Pseudonocardiales</taxon>
        <taxon>Pseudonocardiaceae</taxon>
        <taxon>Actinoalloteichus</taxon>
    </lineage>
</organism>
<protein>
    <recommendedName>
        <fullName evidence="3">ATP-grasp domain-containing protein</fullName>
    </recommendedName>
</protein>
<evidence type="ECO:0008006" key="3">
    <source>
        <dbReference type="Google" id="ProtNLM"/>
    </source>
</evidence>
<reference evidence="2" key="1">
    <citation type="submission" date="2016-06" db="EMBL/GenBank/DDBJ databases">
        <title>Complete genome sequence of Actinoalloteichus fjordicus DSM 46855 (=ADI127-17), type strain of the new species Actinoalloteichus fjordicus.</title>
        <authorList>
            <person name="Ruckert C."/>
            <person name="Nouioui I."/>
            <person name="Willmese J."/>
            <person name="van Wezel G."/>
            <person name="Klenk H.-P."/>
            <person name="Kalinowski J."/>
            <person name="Zotchev S.B."/>
        </authorList>
    </citation>
    <scope>NUCLEOTIDE SEQUENCE [LARGE SCALE GENOMIC DNA]</scope>
    <source>
        <strain evidence="2">ADI127-7</strain>
    </source>
</reference>
<name>A0AAC9LFW2_9PSEU</name>
<proteinExistence type="predicted"/>
<dbReference type="Proteomes" id="UP000185511">
    <property type="component" value="Chromosome"/>
</dbReference>
<dbReference type="Gene3D" id="3.30.470.20">
    <property type="entry name" value="ATP-grasp fold, B domain"/>
    <property type="match status" value="1"/>
</dbReference>
<dbReference type="AlphaFoldDB" id="A0AAC9LFW2"/>
<keyword evidence="2" id="KW-1185">Reference proteome</keyword>
<evidence type="ECO:0000313" key="2">
    <source>
        <dbReference type="Proteomes" id="UP000185511"/>
    </source>
</evidence>
<evidence type="ECO:0000313" key="1">
    <source>
        <dbReference type="EMBL" id="APU16616.1"/>
    </source>
</evidence>